<dbReference type="InterPro" id="IPR016032">
    <property type="entry name" value="Sig_transdc_resp-reg_C-effctor"/>
</dbReference>
<dbReference type="Proteomes" id="UP000030528">
    <property type="component" value="Unassembled WGS sequence"/>
</dbReference>
<evidence type="ECO:0000256" key="7">
    <source>
        <dbReference type="PROSITE-ProRule" id="PRU00169"/>
    </source>
</evidence>
<feature type="modified residue" description="4-aspartylphosphate" evidence="7">
    <location>
        <position position="52"/>
    </location>
</feature>
<dbReference type="CDD" id="cd00383">
    <property type="entry name" value="trans_reg_C"/>
    <property type="match status" value="1"/>
</dbReference>
<dbReference type="OrthoDB" id="9790442at2"/>
<dbReference type="InterPro" id="IPR011006">
    <property type="entry name" value="CheY-like_superfamily"/>
</dbReference>
<sequence>MAKILVVEDERSIRSFIVLNLKRENYDVKEATTGEEALEWLGKEAFDLILLDLMLPGVDGVEVCRRVRARNRRIGIIMLTAKVQEEDKVNGLVTGADDYIPKPFSPKELLARVGALLRRISPKEQEDVVYSGAFKLLIREEKLIKEASVVDVTPTEFHLLFVLIEHEGTPLSRHQLLDKVWGETYVGDPKVVDVNIRRLRRKIEPDPSQPQFIRTVWGKGYEWMGASL</sequence>
<dbReference type="InterPro" id="IPR039420">
    <property type="entry name" value="WalR-like"/>
</dbReference>
<evidence type="ECO:0000259" key="9">
    <source>
        <dbReference type="PROSITE" id="PS50110"/>
    </source>
</evidence>
<evidence type="ECO:0000256" key="8">
    <source>
        <dbReference type="PROSITE-ProRule" id="PRU01091"/>
    </source>
</evidence>
<dbReference type="GO" id="GO:0032993">
    <property type="term" value="C:protein-DNA complex"/>
    <property type="evidence" value="ECO:0007669"/>
    <property type="project" value="TreeGrafter"/>
</dbReference>
<dbReference type="GO" id="GO:0006355">
    <property type="term" value="P:regulation of DNA-templated transcription"/>
    <property type="evidence" value="ECO:0007669"/>
    <property type="project" value="InterPro"/>
</dbReference>
<dbReference type="AlphaFoldDB" id="A0A0A5IAK2"/>
<dbReference type="PROSITE" id="PS50110">
    <property type="entry name" value="RESPONSE_REGULATORY"/>
    <property type="match status" value="1"/>
</dbReference>
<dbReference type="GO" id="GO:0000976">
    <property type="term" value="F:transcription cis-regulatory region binding"/>
    <property type="evidence" value="ECO:0007669"/>
    <property type="project" value="TreeGrafter"/>
</dbReference>
<dbReference type="GO" id="GO:0000156">
    <property type="term" value="F:phosphorelay response regulator activity"/>
    <property type="evidence" value="ECO:0007669"/>
    <property type="project" value="TreeGrafter"/>
</dbReference>
<dbReference type="SUPFAM" id="SSF46894">
    <property type="entry name" value="C-terminal effector domain of the bipartite response regulators"/>
    <property type="match status" value="1"/>
</dbReference>
<keyword evidence="2 7" id="KW-0597">Phosphoprotein</keyword>
<dbReference type="PANTHER" id="PTHR48111:SF54">
    <property type="entry name" value="STAGE 0 SPORULATION PROTEIN A HOMOLOG"/>
    <property type="match status" value="1"/>
</dbReference>
<keyword evidence="6" id="KW-0804">Transcription</keyword>
<dbReference type="InterPro" id="IPR001789">
    <property type="entry name" value="Sig_transdc_resp-reg_receiver"/>
</dbReference>
<dbReference type="SMART" id="SM00862">
    <property type="entry name" value="Trans_reg_C"/>
    <property type="match status" value="1"/>
</dbReference>
<reference evidence="11 12" key="1">
    <citation type="submission" date="2013-08" db="EMBL/GenBank/DDBJ databases">
        <authorList>
            <person name="Huang J."/>
            <person name="Wang G."/>
        </authorList>
    </citation>
    <scope>NUCLEOTIDE SEQUENCE [LARGE SCALE GENOMIC DNA]</scope>
    <source>
        <strain evidence="11 12">JSM 076056</strain>
    </source>
</reference>
<dbReference type="PANTHER" id="PTHR48111">
    <property type="entry name" value="REGULATOR OF RPOS"/>
    <property type="match status" value="1"/>
</dbReference>
<dbReference type="Gene3D" id="6.10.250.690">
    <property type="match status" value="1"/>
</dbReference>
<evidence type="ECO:0000256" key="3">
    <source>
        <dbReference type="ARBA" id="ARBA00023012"/>
    </source>
</evidence>
<dbReference type="STRING" id="1385510.GCA_000425205_01496"/>
<dbReference type="Pfam" id="PF00486">
    <property type="entry name" value="Trans_reg_C"/>
    <property type="match status" value="1"/>
</dbReference>
<organism evidence="11 12">
    <name type="scientific">Pontibacillus halophilus JSM 076056 = DSM 19796</name>
    <dbReference type="NCBI Taxonomy" id="1385510"/>
    <lineage>
        <taxon>Bacteria</taxon>
        <taxon>Bacillati</taxon>
        <taxon>Bacillota</taxon>
        <taxon>Bacilli</taxon>
        <taxon>Bacillales</taxon>
        <taxon>Bacillaceae</taxon>
        <taxon>Pontibacillus</taxon>
    </lineage>
</organism>
<evidence type="ECO:0000256" key="6">
    <source>
        <dbReference type="ARBA" id="ARBA00023163"/>
    </source>
</evidence>
<dbReference type="FunFam" id="3.40.50.2300:FF:000001">
    <property type="entry name" value="DNA-binding response regulator PhoB"/>
    <property type="match status" value="1"/>
</dbReference>
<gene>
    <name evidence="11" type="ORF">N781_13320</name>
</gene>
<comment type="subcellular location">
    <subcellularLocation>
        <location evidence="1">Cytoplasm</location>
    </subcellularLocation>
</comment>
<feature type="DNA-binding region" description="OmpR/PhoB-type" evidence="8">
    <location>
        <begin position="126"/>
        <end position="225"/>
    </location>
</feature>
<dbReference type="InterPro" id="IPR036388">
    <property type="entry name" value="WH-like_DNA-bd_sf"/>
</dbReference>
<dbReference type="Pfam" id="PF00072">
    <property type="entry name" value="Response_reg"/>
    <property type="match status" value="1"/>
</dbReference>
<accession>A0A0A5IAK2</accession>
<evidence type="ECO:0000313" key="12">
    <source>
        <dbReference type="Proteomes" id="UP000030528"/>
    </source>
</evidence>
<keyword evidence="5 8" id="KW-0238">DNA-binding</keyword>
<name>A0A0A5IAK2_9BACI</name>
<evidence type="ECO:0000259" key="10">
    <source>
        <dbReference type="PROSITE" id="PS51755"/>
    </source>
</evidence>
<protein>
    <submittedName>
        <fullName evidence="11">PhoP family transcriptional regulator</fullName>
    </submittedName>
</protein>
<dbReference type="SMART" id="SM00448">
    <property type="entry name" value="REC"/>
    <property type="match status" value="1"/>
</dbReference>
<proteinExistence type="predicted"/>
<evidence type="ECO:0000256" key="1">
    <source>
        <dbReference type="ARBA" id="ARBA00004496"/>
    </source>
</evidence>
<comment type="caution">
    <text evidence="11">The sequence shown here is derived from an EMBL/GenBank/DDBJ whole genome shotgun (WGS) entry which is preliminary data.</text>
</comment>
<feature type="domain" description="OmpR/PhoB-type" evidence="10">
    <location>
        <begin position="126"/>
        <end position="225"/>
    </location>
</feature>
<feature type="domain" description="Response regulatory" evidence="9">
    <location>
        <begin position="3"/>
        <end position="117"/>
    </location>
</feature>
<dbReference type="Gene3D" id="3.40.50.2300">
    <property type="match status" value="1"/>
</dbReference>
<dbReference type="EMBL" id="AVPE01000004">
    <property type="protein sequence ID" value="KGX92867.1"/>
    <property type="molecule type" value="Genomic_DNA"/>
</dbReference>
<keyword evidence="12" id="KW-1185">Reference proteome</keyword>
<evidence type="ECO:0000313" key="11">
    <source>
        <dbReference type="EMBL" id="KGX92867.1"/>
    </source>
</evidence>
<dbReference type="SUPFAM" id="SSF52172">
    <property type="entry name" value="CheY-like"/>
    <property type="match status" value="1"/>
</dbReference>
<evidence type="ECO:0000256" key="4">
    <source>
        <dbReference type="ARBA" id="ARBA00023015"/>
    </source>
</evidence>
<dbReference type="GO" id="GO:0005829">
    <property type="term" value="C:cytosol"/>
    <property type="evidence" value="ECO:0007669"/>
    <property type="project" value="TreeGrafter"/>
</dbReference>
<dbReference type="PROSITE" id="PS51755">
    <property type="entry name" value="OMPR_PHOB"/>
    <property type="match status" value="1"/>
</dbReference>
<dbReference type="Gene3D" id="1.10.10.10">
    <property type="entry name" value="Winged helix-like DNA-binding domain superfamily/Winged helix DNA-binding domain"/>
    <property type="match status" value="1"/>
</dbReference>
<keyword evidence="4" id="KW-0805">Transcription regulation</keyword>
<evidence type="ECO:0000256" key="2">
    <source>
        <dbReference type="ARBA" id="ARBA00022553"/>
    </source>
</evidence>
<dbReference type="RefSeq" id="WP_026799937.1">
    <property type="nucleotide sequence ID" value="NZ_AULI01000006.1"/>
</dbReference>
<dbReference type="eggNOG" id="COG0745">
    <property type="taxonomic scope" value="Bacteria"/>
</dbReference>
<evidence type="ECO:0000256" key="5">
    <source>
        <dbReference type="ARBA" id="ARBA00023125"/>
    </source>
</evidence>
<keyword evidence="3" id="KW-0902">Two-component regulatory system</keyword>
<dbReference type="InterPro" id="IPR001867">
    <property type="entry name" value="OmpR/PhoB-type_DNA-bd"/>
</dbReference>